<dbReference type="Proteomes" id="UP000440578">
    <property type="component" value="Unassembled WGS sequence"/>
</dbReference>
<dbReference type="OrthoDB" id="7848332at2759"/>
<keyword evidence="1 6" id="KW-0489">Methyltransferase</keyword>
<dbReference type="InterPro" id="IPR055135">
    <property type="entry name" value="PRMT_dom"/>
</dbReference>
<evidence type="ECO:0000256" key="2">
    <source>
        <dbReference type="ARBA" id="ARBA00022679"/>
    </source>
</evidence>
<feature type="domain" description="Protein arginine N-methyltransferase" evidence="8">
    <location>
        <begin position="150"/>
        <end position="298"/>
    </location>
</feature>
<dbReference type="GO" id="GO:0016274">
    <property type="term" value="F:protein-arginine N-methyltransferase activity"/>
    <property type="evidence" value="ECO:0007669"/>
    <property type="project" value="InterPro"/>
</dbReference>
<evidence type="ECO:0000256" key="3">
    <source>
        <dbReference type="ARBA" id="ARBA00022691"/>
    </source>
</evidence>
<feature type="domain" description="Methyltransferase" evidence="7">
    <location>
        <begin position="27"/>
        <end position="123"/>
    </location>
</feature>
<evidence type="ECO:0000313" key="9">
    <source>
        <dbReference type="EMBL" id="KAF0309583.1"/>
    </source>
</evidence>
<keyword evidence="2 6" id="KW-0808">Transferase</keyword>
<dbReference type="SUPFAM" id="SSF53335">
    <property type="entry name" value="S-adenosyl-L-methionine-dependent methyltransferases"/>
    <property type="match status" value="1"/>
</dbReference>
<protein>
    <recommendedName>
        <fullName evidence="4">Protein arginine N-methyltransferase 6</fullName>
    </recommendedName>
    <alternativeName>
        <fullName evidence="5">Histone-arginine N-methyltransferase PRMT6</fullName>
    </alternativeName>
</protein>
<dbReference type="EMBL" id="VIIS01000388">
    <property type="protein sequence ID" value="KAF0309583.1"/>
    <property type="molecule type" value="Genomic_DNA"/>
</dbReference>
<evidence type="ECO:0000256" key="5">
    <source>
        <dbReference type="ARBA" id="ARBA00042685"/>
    </source>
</evidence>
<evidence type="ECO:0000313" key="10">
    <source>
        <dbReference type="Proteomes" id="UP000440578"/>
    </source>
</evidence>
<dbReference type="InterPro" id="IPR029063">
    <property type="entry name" value="SAM-dependent_MTases_sf"/>
</dbReference>
<dbReference type="FunFam" id="3.40.50.150:FF:000016">
    <property type="entry name" value="Protein arginine N-methyltransferase 6"/>
    <property type="match status" value="1"/>
</dbReference>
<keyword evidence="10" id="KW-1185">Reference proteome</keyword>
<reference evidence="9 10" key="1">
    <citation type="submission" date="2019-07" db="EMBL/GenBank/DDBJ databases">
        <title>Draft genome assembly of a fouling barnacle, Amphibalanus amphitrite (Darwin, 1854): The first reference genome for Thecostraca.</title>
        <authorList>
            <person name="Kim W."/>
        </authorList>
    </citation>
    <scope>NUCLEOTIDE SEQUENCE [LARGE SCALE GENOMIC DNA]</scope>
    <source>
        <strain evidence="9">SNU_AA5</strain>
        <tissue evidence="9">Soma without cirri and trophi</tissue>
    </source>
</reference>
<dbReference type="CDD" id="cd02440">
    <property type="entry name" value="AdoMet_MTases"/>
    <property type="match status" value="1"/>
</dbReference>
<dbReference type="AlphaFoldDB" id="A0A6A4WUB5"/>
<dbReference type="PANTHER" id="PTHR11006:SF73">
    <property type="entry name" value="PROTEIN ARGININE N-METHYLTRANSFERASE 6"/>
    <property type="match status" value="1"/>
</dbReference>
<dbReference type="InterPro" id="IPR025799">
    <property type="entry name" value="Arg_MeTrfase"/>
</dbReference>
<evidence type="ECO:0000259" key="7">
    <source>
        <dbReference type="Pfam" id="PF13649"/>
    </source>
</evidence>
<evidence type="ECO:0000256" key="6">
    <source>
        <dbReference type="PROSITE-ProRule" id="PRU01015"/>
    </source>
</evidence>
<dbReference type="Gene3D" id="3.40.50.150">
    <property type="entry name" value="Vaccinia Virus protein VP39"/>
    <property type="match status" value="1"/>
</dbReference>
<dbReference type="PANTHER" id="PTHR11006">
    <property type="entry name" value="PROTEIN ARGININE N-METHYLTRANSFERASE"/>
    <property type="match status" value="1"/>
</dbReference>
<evidence type="ECO:0000259" key="8">
    <source>
        <dbReference type="Pfam" id="PF22528"/>
    </source>
</evidence>
<keyword evidence="3 6" id="KW-0949">S-adenosyl-L-methionine</keyword>
<dbReference type="GO" id="GO:0042054">
    <property type="term" value="F:histone methyltransferase activity"/>
    <property type="evidence" value="ECO:0007669"/>
    <property type="project" value="TreeGrafter"/>
</dbReference>
<dbReference type="InterPro" id="IPR041698">
    <property type="entry name" value="Methyltransf_25"/>
</dbReference>
<proteinExistence type="predicted"/>
<evidence type="ECO:0000256" key="1">
    <source>
        <dbReference type="ARBA" id="ARBA00022603"/>
    </source>
</evidence>
<evidence type="ECO:0000256" key="4">
    <source>
        <dbReference type="ARBA" id="ARBA00040406"/>
    </source>
</evidence>
<gene>
    <name evidence="9" type="primary">prmt6</name>
    <name evidence="9" type="ORF">FJT64_019325</name>
</gene>
<dbReference type="GO" id="GO:0032259">
    <property type="term" value="P:methylation"/>
    <property type="evidence" value="ECO:0007669"/>
    <property type="project" value="UniProtKB-KW"/>
</dbReference>
<sequence>MIDDSARTQAYRHAILTNYPLFYGKTVLDVGCGTGILSVFCCLAGARRVYAVDASGAAKFARAVAAENGYSDRIRVLQCRAEEAELPEQVDVIVSEWMGHALLYESMLDSVLVARDRWLRPGGALFPERAVLKMALCTAPELALETGGAQFWRGVYDRYKVRMTCLAEVEERRRWSDLPARVCALLPEELHSHAATVCDLNLHTVRAEELRELRAPAVELQSFGRAQLTGLALWFDVHFPGGDELSTSPYVTETHWGQTVLPLEPVNVDQDSTVQCPMVMRPDPKHPRNWRFSVDLAVGDGDSRTIQWVMDGTG</sequence>
<dbReference type="Gene3D" id="2.70.160.11">
    <property type="entry name" value="Hnrnp arginine n-methyltransferase1"/>
    <property type="match status" value="1"/>
</dbReference>
<name>A0A6A4WUB5_AMPAM</name>
<comment type="caution">
    <text evidence="9">The sequence shown here is derived from an EMBL/GenBank/DDBJ whole genome shotgun (WGS) entry which is preliminary data.</text>
</comment>
<dbReference type="PROSITE" id="PS51678">
    <property type="entry name" value="SAM_MT_PRMT"/>
    <property type="match status" value="1"/>
</dbReference>
<accession>A0A6A4WUB5</accession>
<dbReference type="Pfam" id="PF22528">
    <property type="entry name" value="PRMT_C"/>
    <property type="match status" value="1"/>
</dbReference>
<organism evidence="9 10">
    <name type="scientific">Amphibalanus amphitrite</name>
    <name type="common">Striped barnacle</name>
    <name type="synonym">Balanus amphitrite</name>
    <dbReference type="NCBI Taxonomy" id="1232801"/>
    <lineage>
        <taxon>Eukaryota</taxon>
        <taxon>Metazoa</taxon>
        <taxon>Ecdysozoa</taxon>
        <taxon>Arthropoda</taxon>
        <taxon>Crustacea</taxon>
        <taxon>Multicrustacea</taxon>
        <taxon>Cirripedia</taxon>
        <taxon>Thoracica</taxon>
        <taxon>Thoracicalcarea</taxon>
        <taxon>Balanomorpha</taxon>
        <taxon>Balanoidea</taxon>
        <taxon>Balanidae</taxon>
        <taxon>Amphibalaninae</taxon>
        <taxon>Amphibalanus</taxon>
    </lineage>
</organism>
<dbReference type="Pfam" id="PF13649">
    <property type="entry name" value="Methyltransf_25"/>
    <property type="match status" value="1"/>
</dbReference>